<dbReference type="InterPro" id="IPR050445">
    <property type="entry name" value="Bact_polysacc_biosynth/exp"/>
</dbReference>
<evidence type="ECO:0000256" key="3">
    <source>
        <dbReference type="ARBA" id="ARBA00022692"/>
    </source>
</evidence>
<comment type="subcellular location">
    <subcellularLocation>
        <location evidence="1">Cell membrane</location>
        <topology evidence="1">Multi-pass membrane protein</topology>
    </subcellularLocation>
</comment>
<evidence type="ECO:0000256" key="4">
    <source>
        <dbReference type="ARBA" id="ARBA00022989"/>
    </source>
</evidence>
<dbReference type="GO" id="GO:0004713">
    <property type="term" value="F:protein tyrosine kinase activity"/>
    <property type="evidence" value="ECO:0007669"/>
    <property type="project" value="TreeGrafter"/>
</dbReference>
<feature type="domain" description="Polysaccharide chain length determinant N-terminal" evidence="7">
    <location>
        <begin position="25"/>
        <end position="121"/>
    </location>
</feature>
<keyword evidence="4 6" id="KW-1133">Transmembrane helix</keyword>
<dbReference type="AlphaFoldDB" id="A0A807LF56"/>
<dbReference type="Gene3D" id="3.30.1890.10">
    <property type="entry name" value="FepE-like"/>
    <property type="match status" value="1"/>
</dbReference>
<evidence type="ECO:0000256" key="2">
    <source>
        <dbReference type="ARBA" id="ARBA00022475"/>
    </source>
</evidence>
<proteinExistence type="predicted"/>
<keyword evidence="2" id="KW-1003">Cell membrane</keyword>
<feature type="transmembrane region" description="Helical" evidence="6">
    <location>
        <begin position="42"/>
        <end position="61"/>
    </location>
</feature>
<feature type="transmembrane region" description="Helical" evidence="6">
    <location>
        <begin position="338"/>
        <end position="358"/>
    </location>
</feature>
<dbReference type="RefSeq" id="WP_054803428.1">
    <property type="nucleotide sequence ID" value="NZ_CP019445.1"/>
</dbReference>
<reference evidence="8 9" key="1">
    <citation type="submission" date="2017-01" db="EMBL/GenBank/DDBJ databases">
        <authorList>
            <person name="Cao J.-M."/>
        </authorList>
    </citation>
    <scope>NUCLEOTIDE SEQUENCE [LARGE SCALE GENOMIC DNA]</scope>
    <source>
        <strain evidence="8 9">888-76</strain>
    </source>
</reference>
<evidence type="ECO:0000256" key="1">
    <source>
        <dbReference type="ARBA" id="ARBA00004651"/>
    </source>
</evidence>
<evidence type="ECO:0000313" key="8">
    <source>
        <dbReference type="EMBL" id="APZ04700.1"/>
    </source>
</evidence>
<keyword evidence="9" id="KW-1185">Reference proteome</keyword>
<keyword evidence="3 6" id="KW-0812">Transmembrane</keyword>
<accession>A0A807LF56</accession>
<dbReference type="Gene3D" id="1.10.287.210">
    <property type="match status" value="1"/>
</dbReference>
<dbReference type="PANTHER" id="PTHR32309">
    <property type="entry name" value="TYROSINE-PROTEIN KINASE"/>
    <property type="match status" value="1"/>
</dbReference>
<protein>
    <submittedName>
        <fullName evidence="8">LPS O-antigen length regulator</fullName>
    </submittedName>
</protein>
<evidence type="ECO:0000313" key="9">
    <source>
        <dbReference type="Proteomes" id="UP000187148"/>
    </source>
</evidence>
<gene>
    <name evidence="8" type="ORF">BWI95_06345</name>
</gene>
<evidence type="ECO:0000259" key="7">
    <source>
        <dbReference type="Pfam" id="PF02706"/>
    </source>
</evidence>
<keyword evidence="5 6" id="KW-0472">Membrane</keyword>
<evidence type="ECO:0000256" key="6">
    <source>
        <dbReference type="SAM" id="Phobius"/>
    </source>
</evidence>
<organism evidence="8 9">
    <name type="scientific">Kosakonia cowanii JCM 10956 = DSM 18146</name>
    <dbReference type="NCBI Taxonomy" id="1300165"/>
    <lineage>
        <taxon>Bacteria</taxon>
        <taxon>Pseudomonadati</taxon>
        <taxon>Pseudomonadota</taxon>
        <taxon>Gammaproteobacteria</taxon>
        <taxon>Enterobacterales</taxon>
        <taxon>Enterobacteriaceae</taxon>
        <taxon>Kosakonia</taxon>
    </lineage>
</organism>
<dbReference type="Proteomes" id="UP000187148">
    <property type="component" value="Chromosome"/>
</dbReference>
<dbReference type="Pfam" id="PF02706">
    <property type="entry name" value="Wzz"/>
    <property type="match status" value="1"/>
</dbReference>
<dbReference type="InterPro" id="IPR003856">
    <property type="entry name" value="LPS_length_determ_N"/>
</dbReference>
<dbReference type="KEGG" id="kco:BWI95_06345"/>
<name>A0A807LF56_9ENTR</name>
<dbReference type="SUPFAM" id="SSF160355">
    <property type="entry name" value="Bacterial polysaccharide co-polymerase-like"/>
    <property type="match status" value="1"/>
</dbReference>
<dbReference type="GO" id="GO:0005886">
    <property type="term" value="C:plasma membrane"/>
    <property type="evidence" value="ECO:0007669"/>
    <property type="project" value="UniProtKB-SubCell"/>
</dbReference>
<dbReference type="NCBIfam" id="NF007699">
    <property type="entry name" value="PRK10381.1"/>
    <property type="match status" value="1"/>
</dbReference>
<evidence type="ECO:0000256" key="5">
    <source>
        <dbReference type="ARBA" id="ARBA00023136"/>
    </source>
</evidence>
<dbReference type="EMBL" id="CP019445">
    <property type="protein sequence ID" value="APZ04700.1"/>
    <property type="molecule type" value="Genomic_DNA"/>
</dbReference>
<sequence>MSSINIQPKGDASFYEEPALSFKNNEIDLLYLLSLLWRGKKLIAGTVVLFAVCAFFITALLPQKWTSQAEITPAERIQWAELQRALMTLEVLNVKTSISQDDVYHLFLKKFSSQSLKEEFLANSPLVLGKLEENNIDQDELRRALTLLTQKIKATNNAKLATADNTPYASWTLSFTAPTATEAQQVLKGYIAFISAKVVNETLATLRNDVELKKNFEKNVLEMDRARIATKHDANVKRLNYSLEVANAAGIKRPVYSNGQAVQDDPDFSIALGADGISEKLRIEQSMKDFTELNADFRNREYTLAQLQKVDIKDVEFSPFKYQLSPSLPMKKDGPGKAIIMALAVILGGIISSGIVLLRHGMHQRKLL</sequence>
<dbReference type="PANTHER" id="PTHR32309:SF13">
    <property type="entry name" value="FERRIC ENTEROBACTIN TRANSPORT PROTEIN FEPE"/>
    <property type="match status" value="1"/>
</dbReference>